<gene>
    <name evidence="2" type="ORF">niasHS_001004</name>
</gene>
<sequence length="338" mass="38084">MKAPADLLDRLRICTQIHQPEHKDELKYVARPNYEWVELVLQHAHRGMASPRRSCQSALITSLVAISTETVFGRWTIIRKLGQVKEMTSDIPLVSLSQGTIVGGCWIIIREIERGAYCTVLDNTTGEQAAMKTESSAAPPPNPVKGDDERHFFGVAEPRNTSGRMVDQHSTSANGRQAAMKTEPIAARPTLGKEEEIMRSGEACTIKVALSTFVSDLRVDSSAAPAHETAQAYAISWHTNVRIDLSHEQSDYCRAGHIETWFYTVVDMYTGKLLWSDITKERRHNICYFHRNIKLENTAIGHYVPNEHEHRRILLLDFGLAPKYTNRNDWCVEGSPGF</sequence>
<comment type="caution">
    <text evidence="2">The sequence shown here is derived from an EMBL/GenBank/DDBJ whole genome shotgun (WGS) entry which is preliminary data.</text>
</comment>
<evidence type="ECO:0000313" key="2">
    <source>
        <dbReference type="EMBL" id="KAL3099016.1"/>
    </source>
</evidence>
<protein>
    <recommendedName>
        <fullName evidence="4">Protein kinase domain-containing protein</fullName>
    </recommendedName>
</protein>
<name>A0ABD2K804_HETSC</name>
<accession>A0ABD2K804</accession>
<feature type="region of interest" description="Disordered" evidence="1">
    <location>
        <begin position="161"/>
        <end position="180"/>
    </location>
</feature>
<evidence type="ECO:0008006" key="4">
    <source>
        <dbReference type="Google" id="ProtNLM"/>
    </source>
</evidence>
<dbReference type="Proteomes" id="UP001620645">
    <property type="component" value="Unassembled WGS sequence"/>
</dbReference>
<dbReference type="InterPro" id="IPR011009">
    <property type="entry name" value="Kinase-like_dom_sf"/>
</dbReference>
<organism evidence="2 3">
    <name type="scientific">Heterodera schachtii</name>
    <name type="common">Sugarbeet cyst nematode worm</name>
    <name type="synonym">Tylenchus schachtii</name>
    <dbReference type="NCBI Taxonomy" id="97005"/>
    <lineage>
        <taxon>Eukaryota</taxon>
        <taxon>Metazoa</taxon>
        <taxon>Ecdysozoa</taxon>
        <taxon>Nematoda</taxon>
        <taxon>Chromadorea</taxon>
        <taxon>Rhabditida</taxon>
        <taxon>Tylenchina</taxon>
        <taxon>Tylenchomorpha</taxon>
        <taxon>Tylenchoidea</taxon>
        <taxon>Heteroderidae</taxon>
        <taxon>Heteroderinae</taxon>
        <taxon>Heterodera</taxon>
    </lineage>
</organism>
<dbReference type="EMBL" id="JBICCN010000042">
    <property type="protein sequence ID" value="KAL3099016.1"/>
    <property type="molecule type" value="Genomic_DNA"/>
</dbReference>
<dbReference type="AlphaFoldDB" id="A0ABD2K804"/>
<proteinExistence type="predicted"/>
<dbReference type="Gene3D" id="1.10.510.10">
    <property type="entry name" value="Transferase(Phosphotransferase) domain 1"/>
    <property type="match status" value="1"/>
</dbReference>
<feature type="compositionally biased region" description="Polar residues" evidence="1">
    <location>
        <begin position="161"/>
        <end position="175"/>
    </location>
</feature>
<keyword evidence="3" id="KW-1185">Reference proteome</keyword>
<dbReference type="SUPFAM" id="SSF56112">
    <property type="entry name" value="Protein kinase-like (PK-like)"/>
    <property type="match status" value="1"/>
</dbReference>
<evidence type="ECO:0000256" key="1">
    <source>
        <dbReference type="SAM" id="MobiDB-lite"/>
    </source>
</evidence>
<reference evidence="2 3" key="1">
    <citation type="submission" date="2024-10" db="EMBL/GenBank/DDBJ databases">
        <authorList>
            <person name="Kim D."/>
        </authorList>
    </citation>
    <scope>NUCLEOTIDE SEQUENCE [LARGE SCALE GENOMIC DNA]</scope>
    <source>
        <strain evidence="2">Taebaek</strain>
    </source>
</reference>
<evidence type="ECO:0000313" key="3">
    <source>
        <dbReference type="Proteomes" id="UP001620645"/>
    </source>
</evidence>